<evidence type="ECO:0000313" key="2">
    <source>
        <dbReference type="EMBL" id="TLF94223.1"/>
    </source>
</evidence>
<dbReference type="EMBL" id="VBUU01000047">
    <property type="protein sequence ID" value="TLF94223.1"/>
    <property type="molecule type" value="Genomic_DNA"/>
</dbReference>
<dbReference type="PANTHER" id="PTHR33371">
    <property type="entry name" value="INTERMEMBRANE PHOSPHOLIPID TRANSPORT SYSTEM BINDING PROTEIN MLAD-RELATED"/>
    <property type="match status" value="1"/>
</dbReference>
<proteinExistence type="predicted"/>
<evidence type="ECO:0000313" key="3">
    <source>
        <dbReference type="Proteomes" id="UP000308349"/>
    </source>
</evidence>
<evidence type="ECO:0000259" key="1">
    <source>
        <dbReference type="Pfam" id="PF02470"/>
    </source>
</evidence>
<dbReference type="AlphaFoldDB" id="A0A2L2JY06"/>
<feature type="domain" description="Mce/MlaD" evidence="1">
    <location>
        <begin position="59"/>
        <end position="132"/>
    </location>
</feature>
<protein>
    <submittedName>
        <fullName evidence="2">MCE family protein</fullName>
    </submittedName>
</protein>
<dbReference type="Proteomes" id="UP000308349">
    <property type="component" value="Unassembled WGS sequence"/>
</dbReference>
<reference evidence="2 3" key="1">
    <citation type="submission" date="2019-05" db="EMBL/GenBank/DDBJ databases">
        <title>Genomes sequences of two Nocardia cyriacigeorgica environmental isolates, type strains Nocardia asteroides ATCC 19247 and Nocardia cyriacigeorgica DSM 44484.</title>
        <authorList>
            <person name="Vautrin F."/>
            <person name="Bergeron E."/>
            <person name="Dubost A."/>
            <person name="Abrouk D."/>
            <person name="Rodriguez Nava V."/>
            <person name="Pujic P."/>
        </authorList>
    </citation>
    <scope>NUCLEOTIDE SEQUENCE [LARGE SCALE GENOMIC DNA]</scope>
    <source>
        <strain evidence="2 3">EML 1456</strain>
    </source>
</reference>
<dbReference type="Pfam" id="PF02470">
    <property type="entry name" value="MlaD"/>
    <property type="match status" value="1"/>
</dbReference>
<gene>
    <name evidence="2" type="ORF">FEK35_29040</name>
</gene>
<accession>A0A2L2JY06</accession>
<dbReference type="InterPro" id="IPR003399">
    <property type="entry name" value="Mce/MlaD"/>
</dbReference>
<dbReference type="InterPro" id="IPR052336">
    <property type="entry name" value="MlaD_Phospholipid_Transporter"/>
</dbReference>
<organism evidence="2 3">
    <name type="scientific">Nocardia cyriacigeorgica</name>
    <dbReference type="NCBI Taxonomy" id="135487"/>
    <lineage>
        <taxon>Bacteria</taxon>
        <taxon>Bacillati</taxon>
        <taxon>Actinomycetota</taxon>
        <taxon>Actinomycetes</taxon>
        <taxon>Mycobacteriales</taxon>
        <taxon>Nocardiaceae</taxon>
        <taxon>Nocardia</taxon>
    </lineage>
</organism>
<dbReference type="GO" id="GO:0005576">
    <property type="term" value="C:extracellular region"/>
    <property type="evidence" value="ECO:0007669"/>
    <property type="project" value="TreeGrafter"/>
</dbReference>
<dbReference type="PANTHER" id="PTHR33371:SF18">
    <property type="entry name" value="MCE-FAMILY PROTEIN MCE3C"/>
    <property type="match status" value="1"/>
</dbReference>
<name>A0A2L2JY06_9NOCA</name>
<comment type="caution">
    <text evidence="2">The sequence shown here is derived from an EMBL/GenBank/DDBJ whole genome shotgun (WGS) entry which is preliminary data.</text>
</comment>
<sequence length="346" mass="37255">MRAVISKLFRVRGGTALQTVSAPLRSMDRELRWAAVGAAVMGAVLTASVVVYVVPFDESTYWAEMPEVGSVKVGDDVRIAGVPVGAVKSIELSRRNVRMSFTVDSDIFIGDQTSLDIRMLTLIGGRYLAVTPAGNSALHSSIPAERVHLPYSLGRTFEDAIRPIDDIDGDTLRQNLTNMNAAIASGPSGIRRATEAFGSLVDILDRQNRDISDTLAMADEYLGAINESKATLGGMIDSVNLMETVGLDKKAEIYEAVRLMDELLARIAGLEPAYRSRLQSVARALADVIPELERLGEEMGQVVTNTRDLLARLQPIASSKDGLVVDQSATVVQVPSVCIPVPGKEC</sequence>
<dbReference type="OrthoDB" id="4379218at2"/>